<dbReference type="InterPro" id="IPR000008">
    <property type="entry name" value="C2_dom"/>
</dbReference>
<organism evidence="3 4">
    <name type="scientific">Macleaya cordata</name>
    <name type="common">Five-seeded plume-poppy</name>
    <name type="synonym">Bocconia cordata</name>
    <dbReference type="NCBI Taxonomy" id="56857"/>
    <lineage>
        <taxon>Eukaryota</taxon>
        <taxon>Viridiplantae</taxon>
        <taxon>Streptophyta</taxon>
        <taxon>Embryophyta</taxon>
        <taxon>Tracheophyta</taxon>
        <taxon>Spermatophyta</taxon>
        <taxon>Magnoliopsida</taxon>
        <taxon>Ranunculales</taxon>
        <taxon>Papaveraceae</taxon>
        <taxon>Papaveroideae</taxon>
        <taxon>Macleaya</taxon>
    </lineage>
</organism>
<dbReference type="OMA" id="IHHERVI"/>
<reference evidence="3 4" key="1">
    <citation type="journal article" date="2017" name="Mol. Plant">
        <title>The Genome of Medicinal Plant Macleaya cordata Provides New Insights into Benzylisoquinoline Alkaloids Metabolism.</title>
        <authorList>
            <person name="Liu X."/>
            <person name="Liu Y."/>
            <person name="Huang P."/>
            <person name="Ma Y."/>
            <person name="Qing Z."/>
            <person name="Tang Q."/>
            <person name="Cao H."/>
            <person name="Cheng P."/>
            <person name="Zheng Y."/>
            <person name="Yuan Z."/>
            <person name="Zhou Y."/>
            <person name="Liu J."/>
            <person name="Tang Z."/>
            <person name="Zhuo Y."/>
            <person name="Zhang Y."/>
            <person name="Yu L."/>
            <person name="Huang J."/>
            <person name="Yang P."/>
            <person name="Peng Q."/>
            <person name="Zhang J."/>
            <person name="Jiang W."/>
            <person name="Zhang Z."/>
            <person name="Lin K."/>
            <person name="Ro D.K."/>
            <person name="Chen X."/>
            <person name="Xiong X."/>
            <person name="Shang Y."/>
            <person name="Huang S."/>
            <person name="Zeng J."/>
        </authorList>
    </citation>
    <scope>NUCLEOTIDE SEQUENCE [LARGE SCALE GENOMIC DNA]</scope>
    <source>
        <strain evidence="4">cv. BLH2017</strain>
        <tissue evidence="3">Root</tissue>
    </source>
</reference>
<dbReference type="InParanoid" id="A0A200RCX9"/>
<evidence type="ECO:0000313" key="4">
    <source>
        <dbReference type="Proteomes" id="UP000195402"/>
    </source>
</evidence>
<dbReference type="OrthoDB" id="884464at2759"/>
<dbReference type="Pfam" id="PF00168">
    <property type="entry name" value="C2"/>
    <property type="match status" value="1"/>
</dbReference>
<keyword evidence="1" id="KW-0472">Membrane</keyword>
<dbReference type="InterPro" id="IPR035892">
    <property type="entry name" value="C2_domain_sf"/>
</dbReference>
<dbReference type="AlphaFoldDB" id="A0A200RCX9"/>
<dbReference type="STRING" id="56857.A0A200RCX9"/>
<feature type="transmembrane region" description="Helical" evidence="1">
    <location>
        <begin position="232"/>
        <end position="252"/>
    </location>
</feature>
<name>A0A200RCX9_MACCD</name>
<dbReference type="PROSITE" id="PS50004">
    <property type="entry name" value="C2"/>
    <property type="match status" value="1"/>
</dbReference>
<comment type="caution">
    <text evidence="3">The sequence shown here is derived from an EMBL/GenBank/DDBJ whole genome shotgun (WGS) entry which is preliminary data.</text>
</comment>
<keyword evidence="1" id="KW-0812">Transmembrane</keyword>
<dbReference type="EMBL" id="MVGT01000078">
    <property type="protein sequence ID" value="OVA20577.1"/>
    <property type="molecule type" value="Genomic_DNA"/>
</dbReference>
<proteinExistence type="predicted"/>
<protein>
    <submittedName>
        <fullName evidence="3">C2 calcium-dependent membrane targeting</fullName>
    </submittedName>
</protein>
<feature type="domain" description="C2" evidence="2">
    <location>
        <begin position="23"/>
        <end position="151"/>
    </location>
</feature>
<dbReference type="SUPFAM" id="SSF49562">
    <property type="entry name" value="C2 domain (Calcium/lipid-binding domain, CaLB)"/>
    <property type="match status" value="1"/>
</dbReference>
<keyword evidence="1" id="KW-1133">Transmembrane helix</keyword>
<sequence length="257" mass="28354">MRRETNSCLISLISRITISSRVDPESRQWSIRRFWEMAEEESEATLKLTVLSAEGLKDMRFLGKMKTFGVAWVDPQLKIYTKTLTSSSTSPVWMSELSIPLTLQTLQNPNSCLTIQVISKSSPIHHERVIGTASLSLSEIRYEDQVFTLQLWRPSGRAQGLLRVSSRIEYNLGFYTPASCVTGIPVDVNSIVRQAPTPVLNLTVPDQESFGSIRHVIPSAPPMPPDESSKNVLRSLLIGLLGGAVAVATVLIGTTNS</sequence>
<dbReference type="Proteomes" id="UP000195402">
    <property type="component" value="Unassembled WGS sequence"/>
</dbReference>
<dbReference type="PANTHER" id="PTHR32246">
    <property type="entry name" value="INGRESSION PROTEIN FIC1"/>
    <property type="match status" value="1"/>
</dbReference>
<dbReference type="PANTHER" id="PTHR32246:SF151">
    <property type="entry name" value="C2 DOMAIN-CONTAINING PROTEIN"/>
    <property type="match status" value="1"/>
</dbReference>
<gene>
    <name evidence="3" type="ORF">BVC80_1065g135</name>
</gene>
<dbReference type="Gene3D" id="2.60.40.150">
    <property type="entry name" value="C2 domain"/>
    <property type="match status" value="1"/>
</dbReference>
<evidence type="ECO:0000256" key="1">
    <source>
        <dbReference type="SAM" id="Phobius"/>
    </source>
</evidence>
<keyword evidence="4" id="KW-1185">Reference proteome</keyword>
<evidence type="ECO:0000313" key="3">
    <source>
        <dbReference type="EMBL" id="OVA20577.1"/>
    </source>
</evidence>
<dbReference type="SMART" id="SM00239">
    <property type="entry name" value="C2"/>
    <property type="match status" value="1"/>
</dbReference>
<accession>A0A200RCX9</accession>
<evidence type="ECO:0000259" key="2">
    <source>
        <dbReference type="PROSITE" id="PS50004"/>
    </source>
</evidence>